<evidence type="ECO:0000313" key="3">
    <source>
        <dbReference type="Proteomes" id="UP000799302"/>
    </source>
</evidence>
<organism evidence="2 3">
    <name type="scientific">Microthyrium microscopicum</name>
    <dbReference type="NCBI Taxonomy" id="703497"/>
    <lineage>
        <taxon>Eukaryota</taxon>
        <taxon>Fungi</taxon>
        <taxon>Dikarya</taxon>
        <taxon>Ascomycota</taxon>
        <taxon>Pezizomycotina</taxon>
        <taxon>Dothideomycetes</taxon>
        <taxon>Dothideomycetes incertae sedis</taxon>
        <taxon>Microthyriales</taxon>
        <taxon>Microthyriaceae</taxon>
        <taxon>Microthyrium</taxon>
    </lineage>
</organism>
<dbReference type="PROSITE" id="PS50097">
    <property type="entry name" value="BTB"/>
    <property type="match status" value="1"/>
</dbReference>
<evidence type="ECO:0000313" key="2">
    <source>
        <dbReference type="EMBL" id="KAF2667022.1"/>
    </source>
</evidence>
<reference evidence="2" key="1">
    <citation type="journal article" date="2020" name="Stud. Mycol.">
        <title>101 Dothideomycetes genomes: a test case for predicting lifestyles and emergence of pathogens.</title>
        <authorList>
            <person name="Haridas S."/>
            <person name="Albert R."/>
            <person name="Binder M."/>
            <person name="Bloem J."/>
            <person name="Labutti K."/>
            <person name="Salamov A."/>
            <person name="Andreopoulos B."/>
            <person name="Baker S."/>
            <person name="Barry K."/>
            <person name="Bills G."/>
            <person name="Bluhm B."/>
            <person name="Cannon C."/>
            <person name="Castanera R."/>
            <person name="Culley D."/>
            <person name="Daum C."/>
            <person name="Ezra D."/>
            <person name="Gonzalez J."/>
            <person name="Henrissat B."/>
            <person name="Kuo A."/>
            <person name="Liang C."/>
            <person name="Lipzen A."/>
            <person name="Lutzoni F."/>
            <person name="Magnuson J."/>
            <person name="Mondo S."/>
            <person name="Nolan M."/>
            <person name="Ohm R."/>
            <person name="Pangilinan J."/>
            <person name="Park H.-J."/>
            <person name="Ramirez L."/>
            <person name="Alfaro M."/>
            <person name="Sun H."/>
            <person name="Tritt A."/>
            <person name="Yoshinaga Y."/>
            <person name="Zwiers L.-H."/>
            <person name="Turgeon B."/>
            <person name="Goodwin S."/>
            <person name="Spatafora J."/>
            <person name="Crous P."/>
            <person name="Grigoriev I."/>
        </authorList>
    </citation>
    <scope>NUCLEOTIDE SEQUENCE</scope>
    <source>
        <strain evidence="2">CBS 115976</strain>
    </source>
</reference>
<dbReference type="OrthoDB" id="6359816at2759"/>
<sequence length="285" mass="32365">MSERDRDFPNVEAMDTNEALAGLWMNNLFSDLEVVCGKQRWPVHKAIVCAKSGYLWGHCVEGGNTKSWKINHVHIRENNPLGIQYALKFMYDGIYPFARTISRKELDPVSETYDRTINCHQIEQRFQRHVSLIAIADILDCPSLHHAAMDHYIRDLASLLNMGRMKDFIASSDRLQVKQFVQRVAAGMSLFVSHRGCMLRDKDFRRLAVILATHSGSAPQRRLVNGILRGIVDTEPGRLLAQERTAQLAKLEALATDSTKSQKQMKRVDSHIGQNPSLGNWSIEL</sequence>
<evidence type="ECO:0000259" key="1">
    <source>
        <dbReference type="PROSITE" id="PS50097"/>
    </source>
</evidence>
<keyword evidence="3" id="KW-1185">Reference proteome</keyword>
<dbReference type="Proteomes" id="UP000799302">
    <property type="component" value="Unassembled WGS sequence"/>
</dbReference>
<proteinExistence type="predicted"/>
<dbReference type="InterPro" id="IPR000210">
    <property type="entry name" value="BTB/POZ_dom"/>
</dbReference>
<dbReference type="CDD" id="cd18186">
    <property type="entry name" value="BTB_POZ_ZBTB_KLHL-like"/>
    <property type="match status" value="1"/>
</dbReference>
<dbReference type="Pfam" id="PF00651">
    <property type="entry name" value="BTB"/>
    <property type="match status" value="1"/>
</dbReference>
<dbReference type="Gene3D" id="3.30.710.10">
    <property type="entry name" value="Potassium Channel Kv1.1, Chain A"/>
    <property type="match status" value="1"/>
</dbReference>
<dbReference type="InterPro" id="IPR011333">
    <property type="entry name" value="SKP1/BTB/POZ_sf"/>
</dbReference>
<name>A0A6A6U4F3_9PEZI</name>
<protein>
    <recommendedName>
        <fullName evidence="1">BTB domain-containing protein</fullName>
    </recommendedName>
</protein>
<dbReference type="AlphaFoldDB" id="A0A6A6U4F3"/>
<dbReference type="EMBL" id="MU004238">
    <property type="protein sequence ID" value="KAF2667022.1"/>
    <property type="molecule type" value="Genomic_DNA"/>
</dbReference>
<accession>A0A6A6U4F3</accession>
<gene>
    <name evidence="2" type="ORF">BT63DRAFT_457980</name>
</gene>
<feature type="domain" description="BTB" evidence="1">
    <location>
        <begin position="30"/>
        <end position="99"/>
    </location>
</feature>
<dbReference type="SUPFAM" id="SSF54695">
    <property type="entry name" value="POZ domain"/>
    <property type="match status" value="1"/>
</dbReference>